<organism evidence="1 2">
    <name type="scientific">Aldrovandia affinis</name>
    <dbReference type="NCBI Taxonomy" id="143900"/>
    <lineage>
        <taxon>Eukaryota</taxon>
        <taxon>Metazoa</taxon>
        <taxon>Chordata</taxon>
        <taxon>Craniata</taxon>
        <taxon>Vertebrata</taxon>
        <taxon>Euteleostomi</taxon>
        <taxon>Actinopterygii</taxon>
        <taxon>Neopterygii</taxon>
        <taxon>Teleostei</taxon>
        <taxon>Notacanthiformes</taxon>
        <taxon>Halosauridae</taxon>
        <taxon>Aldrovandia</taxon>
    </lineage>
</organism>
<reference evidence="1" key="1">
    <citation type="journal article" date="2023" name="Science">
        <title>Genome structures resolve the early diversification of teleost fishes.</title>
        <authorList>
            <person name="Parey E."/>
            <person name="Louis A."/>
            <person name="Montfort J."/>
            <person name="Bouchez O."/>
            <person name="Roques C."/>
            <person name="Iampietro C."/>
            <person name="Lluch J."/>
            <person name="Castinel A."/>
            <person name="Donnadieu C."/>
            <person name="Desvignes T."/>
            <person name="Floi Bucao C."/>
            <person name="Jouanno E."/>
            <person name="Wen M."/>
            <person name="Mejri S."/>
            <person name="Dirks R."/>
            <person name="Jansen H."/>
            <person name="Henkel C."/>
            <person name="Chen W.J."/>
            <person name="Zahm M."/>
            <person name="Cabau C."/>
            <person name="Klopp C."/>
            <person name="Thompson A.W."/>
            <person name="Robinson-Rechavi M."/>
            <person name="Braasch I."/>
            <person name="Lecointre G."/>
            <person name="Bobe J."/>
            <person name="Postlethwait J.H."/>
            <person name="Berthelot C."/>
            <person name="Roest Crollius H."/>
            <person name="Guiguen Y."/>
        </authorList>
    </citation>
    <scope>NUCLEOTIDE SEQUENCE</scope>
    <source>
        <strain evidence="1">NC1722</strain>
    </source>
</reference>
<name>A0AAD7T683_9TELE</name>
<proteinExistence type="predicted"/>
<keyword evidence="2" id="KW-1185">Reference proteome</keyword>
<gene>
    <name evidence="1" type="ORF">AAFF_G00007940</name>
</gene>
<sequence>MAKAFTDTKQIQAKSTMLAHPLLGAPIALTTDASDYTVRAVHEQLVGDSSALMSGNTALLTANSLASTPLSAISGLPPPRQPNLRPGQNRPLVALRSHMLPPRLPGTGSVVVYLTYGN</sequence>
<comment type="caution">
    <text evidence="1">The sequence shown here is derived from an EMBL/GenBank/DDBJ whole genome shotgun (WGS) entry which is preliminary data.</text>
</comment>
<evidence type="ECO:0000313" key="2">
    <source>
        <dbReference type="Proteomes" id="UP001221898"/>
    </source>
</evidence>
<dbReference type="EMBL" id="JAINUG010000010">
    <property type="protein sequence ID" value="KAJ8415096.1"/>
    <property type="molecule type" value="Genomic_DNA"/>
</dbReference>
<evidence type="ECO:0008006" key="3">
    <source>
        <dbReference type="Google" id="ProtNLM"/>
    </source>
</evidence>
<evidence type="ECO:0000313" key="1">
    <source>
        <dbReference type="EMBL" id="KAJ8415096.1"/>
    </source>
</evidence>
<protein>
    <recommendedName>
        <fullName evidence="3">Reverse transcriptase/retrotransposon-derived protein RNase H-like domain-containing protein</fullName>
    </recommendedName>
</protein>
<dbReference type="Proteomes" id="UP001221898">
    <property type="component" value="Unassembled WGS sequence"/>
</dbReference>
<accession>A0AAD7T683</accession>
<dbReference type="AlphaFoldDB" id="A0AAD7T683"/>